<gene>
    <name evidence="3" type="ORF">ILUMI_14127</name>
</gene>
<evidence type="ECO:0000313" key="3">
    <source>
        <dbReference type="EMBL" id="KAF2892046.1"/>
    </source>
</evidence>
<dbReference type="GO" id="GO:0005886">
    <property type="term" value="C:plasma membrane"/>
    <property type="evidence" value="ECO:0007669"/>
    <property type="project" value="TreeGrafter"/>
</dbReference>
<dbReference type="SUPFAM" id="SSF55486">
    <property type="entry name" value="Metalloproteases ('zincins'), catalytic domain"/>
    <property type="match status" value="1"/>
</dbReference>
<evidence type="ECO:0000259" key="2">
    <source>
        <dbReference type="Pfam" id="PF01431"/>
    </source>
</evidence>
<evidence type="ECO:0000256" key="1">
    <source>
        <dbReference type="ARBA" id="ARBA00007357"/>
    </source>
</evidence>
<protein>
    <recommendedName>
        <fullName evidence="2">Peptidase M13 C-terminal domain-containing protein</fullName>
    </recommendedName>
</protein>
<dbReference type="EMBL" id="VTPC01015225">
    <property type="protein sequence ID" value="KAF2892046.1"/>
    <property type="molecule type" value="Genomic_DNA"/>
</dbReference>
<dbReference type="InterPro" id="IPR024079">
    <property type="entry name" value="MetalloPept_cat_dom_sf"/>
</dbReference>
<accession>A0A8K0CVF7</accession>
<dbReference type="Pfam" id="PF01431">
    <property type="entry name" value="Peptidase_M13"/>
    <property type="match status" value="1"/>
</dbReference>
<dbReference type="PANTHER" id="PTHR11733:SF167">
    <property type="entry name" value="FI17812P1-RELATED"/>
    <property type="match status" value="1"/>
</dbReference>
<dbReference type="Gene3D" id="3.40.390.10">
    <property type="entry name" value="Collagenase (Catalytic Domain)"/>
    <property type="match status" value="1"/>
</dbReference>
<dbReference type="GO" id="GO:0016485">
    <property type="term" value="P:protein processing"/>
    <property type="evidence" value="ECO:0007669"/>
    <property type="project" value="TreeGrafter"/>
</dbReference>
<evidence type="ECO:0000313" key="4">
    <source>
        <dbReference type="Proteomes" id="UP000801492"/>
    </source>
</evidence>
<dbReference type="InterPro" id="IPR018497">
    <property type="entry name" value="Peptidase_M13_C"/>
</dbReference>
<proteinExistence type="inferred from homology"/>
<dbReference type="AlphaFoldDB" id="A0A8K0CVF7"/>
<dbReference type="GO" id="GO:0004222">
    <property type="term" value="F:metalloendopeptidase activity"/>
    <property type="evidence" value="ECO:0007669"/>
    <property type="project" value="InterPro"/>
</dbReference>
<comment type="caution">
    <text evidence="3">The sequence shown here is derived from an EMBL/GenBank/DDBJ whole genome shotgun (WGS) entry which is preliminary data.</text>
</comment>
<reference evidence="3" key="1">
    <citation type="submission" date="2019-08" db="EMBL/GenBank/DDBJ databases">
        <title>The genome of the North American firefly Photinus pyralis.</title>
        <authorList>
            <consortium name="Photinus pyralis genome working group"/>
            <person name="Fallon T.R."/>
            <person name="Sander Lower S.E."/>
            <person name="Weng J.-K."/>
        </authorList>
    </citation>
    <scope>NUCLEOTIDE SEQUENCE</scope>
    <source>
        <strain evidence="3">TRF0915ILg1</strain>
        <tissue evidence="3">Whole body</tissue>
    </source>
</reference>
<sequence length="200" mass="23240">MTRTYLKLKRPFAITENEYFIPTKYSYYFQSGTPRYFLYSLIGKYLGVFGKSIISDDSFKLRFLKEQVSQQTPDPKKEVLGCLKNWMQKYNLTDDVIKIIDILAISANEKASYMAYKKWIQNNRVETLPGSNYTPHQLFWIAGTYCHVPSPDSWYSLHNDVNFYSNVSLVSKFNNPEFAKDFKCPLGSETNPAQKCPVVL</sequence>
<dbReference type="PROSITE" id="PS51885">
    <property type="entry name" value="NEPRILYSIN"/>
    <property type="match status" value="1"/>
</dbReference>
<dbReference type="Proteomes" id="UP000801492">
    <property type="component" value="Unassembled WGS sequence"/>
</dbReference>
<dbReference type="OrthoDB" id="6475849at2759"/>
<feature type="domain" description="Peptidase M13 C-terminal" evidence="2">
    <location>
        <begin position="108"/>
        <end position="197"/>
    </location>
</feature>
<organism evidence="3 4">
    <name type="scientific">Ignelater luminosus</name>
    <name type="common">Cucubano</name>
    <name type="synonym">Pyrophorus luminosus</name>
    <dbReference type="NCBI Taxonomy" id="2038154"/>
    <lineage>
        <taxon>Eukaryota</taxon>
        <taxon>Metazoa</taxon>
        <taxon>Ecdysozoa</taxon>
        <taxon>Arthropoda</taxon>
        <taxon>Hexapoda</taxon>
        <taxon>Insecta</taxon>
        <taxon>Pterygota</taxon>
        <taxon>Neoptera</taxon>
        <taxon>Endopterygota</taxon>
        <taxon>Coleoptera</taxon>
        <taxon>Polyphaga</taxon>
        <taxon>Elateriformia</taxon>
        <taxon>Elateroidea</taxon>
        <taxon>Elateridae</taxon>
        <taxon>Agrypninae</taxon>
        <taxon>Pyrophorini</taxon>
        <taxon>Ignelater</taxon>
    </lineage>
</organism>
<dbReference type="PANTHER" id="PTHR11733">
    <property type="entry name" value="ZINC METALLOPROTEASE FAMILY M13 NEPRILYSIN-RELATED"/>
    <property type="match status" value="1"/>
</dbReference>
<dbReference type="InterPro" id="IPR000718">
    <property type="entry name" value="Peptidase_M13"/>
</dbReference>
<name>A0A8K0CVF7_IGNLU</name>
<keyword evidence="4" id="KW-1185">Reference proteome</keyword>
<comment type="similarity">
    <text evidence="1">Belongs to the peptidase M13 family.</text>
</comment>